<dbReference type="InterPro" id="IPR012337">
    <property type="entry name" value="RNaseH-like_sf"/>
</dbReference>
<keyword evidence="3" id="KW-1185">Reference proteome</keyword>
<proteinExistence type="predicted"/>
<dbReference type="SUPFAM" id="SSF53098">
    <property type="entry name" value="Ribonuclease H-like"/>
    <property type="match status" value="1"/>
</dbReference>
<organism evidence="3 4">
    <name type="scientific">Camelina sativa</name>
    <name type="common">False flax</name>
    <name type="synonym">Myagrum sativum</name>
    <dbReference type="NCBI Taxonomy" id="90675"/>
    <lineage>
        <taxon>Eukaryota</taxon>
        <taxon>Viridiplantae</taxon>
        <taxon>Streptophyta</taxon>
        <taxon>Embryophyta</taxon>
        <taxon>Tracheophyta</taxon>
        <taxon>Spermatophyta</taxon>
        <taxon>Magnoliopsida</taxon>
        <taxon>eudicotyledons</taxon>
        <taxon>Gunneridae</taxon>
        <taxon>Pentapetalae</taxon>
        <taxon>rosids</taxon>
        <taxon>malvids</taxon>
        <taxon>Brassicales</taxon>
        <taxon>Brassicaceae</taxon>
        <taxon>Camelineae</taxon>
        <taxon>Camelina</taxon>
    </lineage>
</organism>
<dbReference type="PANTHER" id="PTHR13620:SF121">
    <property type="entry name" value="EMB|CAB82946.1-RELATED"/>
    <property type="match status" value="1"/>
</dbReference>
<evidence type="ECO:0000256" key="1">
    <source>
        <dbReference type="ARBA" id="ARBA00022722"/>
    </source>
</evidence>
<dbReference type="Gene3D" id="3.30.420.10">
    <property type="entry name" value="Ribonuclease H-like superfamily/Ribonuclease H"/>
    <property type="match status" value="1"/>
</dbReference>
<dbReference type="PANTHER" id="PTHR13620">
    <property type="entry name" value="3-5 EXONUCLEASE"/>
    <property type="match status" value="1"/>
</dbReference>
<dbReference type="Proteomes" id="UP000694864">
    <property type="component" value="Chromosome 5"/>
</dbReference>
<evidence type="ECO:0000313" key="4">
    <source>
        <dbReference type="RefSeq" id="XP_010512622.1"/>
    </source>
</evidence>
<reference evidence="4" key="2">
    <citation type="submission" date="2025-08" db="UniProtKB">
        <authorList>
            <consortium name="RefSeq"/>
        </authorList>
    </citation>
    <scope>IDENTIFICATION</scope>
    <source>
        <tissue evidence="4">Leaf</tissue>
    </source>
</reference>
<gene>
    <name evidence="4" type="primary">LOC104788548</name>
</gene>
<dbReference type="InterPro" id="IPR036397">
    <property type="entry name" value="RNaseH_sf"/>
</dbReference>
<name>A0ABM0ZA68_CAMSA</name>
<protein>
    <submittedName>
        <fullName evidence="4">Uncharacterized protein LOC104788548</fullName>
    </submittedName>
</protein>
<dbReference type="InterPro" id="IPR051132">
    <property type="entry name" value="3-5_Exonuclease_domain"/>
</dbReference>
<dbReference type="GeneID" id="104788548"/>
<evidence type="ECO:0000256" key="2">
    <source>
        <dbReference type="ARBA" id="ARBA00022801"/>
    </source>
</evidence>
<keyword evidence="1" id="KW-0540">Nuclease</keyword>
<sequence length="197" mass="21766">MSTSIVQVGYASVRVTVARNDSDITDHVRIFLSNDKNKNKIIGLDTERSVLQGDIDHPPESRLVVLQLCDGQNCLIIPLRNVRGNKPPVSLTNFLNLPEYTFMGVGISKALEMLKSQCGLTCKSAVDIGPSSWTLLSKSPGDIKLTFQPYFTVKKPITETICEDWDTSSLSENQIIHATMNADLAFEVGDMIIETLH</sequence>
<reference evidence="3" key="1">
    <citation type="journal article" date="2014" name="Nat. Commun.">
        <title>The emerging biofuel crop Camelina sativa retains a highly undifferentiated hexaploid genome structure.</title>
        <authorList>
            <person name="Kagale S."/>
            <person name="Koh C."/>
            <person name="Nixon J."/>
            <person name="Bollina V."/>
            <person name="Clarke W.E."/>
            <person name="Tuteja R."/>
            <person name="Spillane C."/>
            <person name="Robinson S.J."/>
            <person name="Links M.G."/>
            <person name="Clarke C."/>
            <person name="Higgins E.E."/>
            <person name="Huebert T."/>
            <person name="Sharpe A.G."/>
            <person name="Parkin I.A."/>
        </authorList>
    </citation>
    <scope>NUCLEOTIDE SEQUENCE [LARGE SCALE GENOMIC DNA]</scope>
    <source>
        <strain evidence="3">cv. DH55</strain>
    </source>
</reference>
<dbReference type="RefSeq" id="XP_010512622.1">
    <property type="nucleotide sequence ID" value="XM_010514320.1"/>
</dbReference>
<evidence type="ECO:0000313" key="3">
    <source>
        <dbReference type="Proteomes" id="UP000694864"/>
    </source>
</evidence>
<accession>A0ABM0ZA68</accession>
<keyword evidence="2" id="KW-0378">Hydrolase</keyword>